<accession>V8QNL5</accession>
<dbReference type="EMBL" id="AYXT01000013">
    <property type="protein sequence ID" value="ETF00910.1"/>
    <property type="molecule type" value="Genomic_DNA"/>
</dbReference>
<protein>
    <submittedName>
        <fullName evidence="1">Uncharacterized protein</fullName>
    </submittedName>
</protein>
<dbReference type="Proteomes" id="UP000018733">
    <property type="component" value="Unassembled WGS sequence"/>
</dbReference>
<dbReference type="HOGENOM" id="CLU_3039636_0_0_4"/>
<gene>
    <name evidence="1" type="ORF">W822_19340</name>
</gene>
<keyword evidence="2" id="KW-1185">Reference proteome</keyword>
<reference evidence="1 2" key="1">
    <citation type="journal article" date="2014" name="Genome Announc.">
        <title>Draft Genome Sequence of Advenella kashmirensis Strain W13003, a Polycyclic Aromatic Hydrocarbon-Degrading Bacterium.</title>
        <authorList>
            <person name="Wang X."/>
            <person name="Jin D."/>
            <person name="Zhou L."/>
            <person name="Wu L."/>
            <person name="An W."/>
            <person name="Zhao L."/>
        </authorList>
    </citation>
    <scope>NUCLEOTIDE SEQUENCE [LARGE SCALE GENOMIC DNA]</scope>
    <source>
        <strain evidence="1 2">W13003</strain>
    </source>
</reference>
<name>V8QNL5_9BURK</name>
<dbReference type="AlphaFoldDB" id="V8QNL5"/>
<sequence length="54" mass="6074">MPKDGEILNKDIKLGNCKRGAELFGRDSKAEAQHCKKNLGEEVCKKYYNKAACE</sequence>
<proteinExistence type="predicted"/>
<organism evidence="1 2">
    <name type="scientific">Advenella kashmirensis W13003</name>
    <dbReference type="NCBI Taxonomy" id="1424334"/>
    <lineage>
        <taxon>Bacteria</taxon>
        <taxon>Pseudomonadati</taxon>
        <taxon>Pseudomonadota</taxon>
        <taxon>Betaproteobacteria</taxon>
        <taxon>Burkholderiales</taxon>
        <taxon>Alcaligenaceae</taxon>
    </lineage>
</organism>
<evidence type="ECO:0000313" key="1">
    <source>
        <dbReference type="EMBL" id="ETF00910.1"/>
    </source>
</evidence>
<comment type="caution">
    <text evidence="1">The sequence shown here is derived from an EMBL/GenBank/DDBJ whole genome shotgun (WGS) entry which is preliminary data.</text>
</comment>
<dbReference type="STRING" id="1424334.W822_19340"/>
<evidence type="ECO:0000313" key="2">
    <source>
        <dbReference type="Proteomes" id="UP000018733"/>
    </source>
</evidence>